<dbReference type="PANTHER" id="PTHR11910">
    <property type="entry name" value="ATP SYNTHASE DELTA CHAIN"/>
    <property type="match status" value="1"/>
</dbReference>
<keyword evidence="4 8" id="KW-0406">Ion transport</keyword>
<evidence type="ECO:0000256" key="9">
    <source>
        <dbReference type="SAM" id="Coils"/>
    </source>
</evidence>
<keyword evidence="6 8" id="KW-0139">CF(1)</keyword>
<comment type="similarity">
    <text evidence="8">Belongs to the ATPase delta chain family.</text>
</comment>
<feature type="coiled-coil region" evidence="9">
    <location>
        <begin position="102"/>
        <end position="129"/>
    </location>
</feature>
<keyword evidence="9" id="KW-0175">Coiled coil</keyword>
<proteinExistence type="inferred from homology"/>
<keyword evidence="5 8" id="KW-0472">Membrane</keyword>
<dbReference type="PROSITE" id="PS00389">
    <property type="entry name" value="ATPASE_DELTA"/>
    <property type="match status" value="1"/>
</dbReference>
<keyword evidence="7 8" id="KW-0066">ATP synthesis</keyword>
<comment type="caution">
    <text evidence="10">The sequence shown here is derived from an EMBL/GenBank/DDBJ whole genome shotgun (WGS) entry which is preliminary data.</text>
</comment>
<accession>A0A255H052</accession>
<evidence type="ECO:0000256" key="7">
    <source>
        <dbReference type="ARBA" id="ARBA00023310"/>
    </source>
</evidence>
<evidence type="ECO:0000256" key="4">
    <source>
        <dbReference type="ARBA" id="ARBA00023065"/>
    </source>
</evidence>
<dbReference type="InterPro" id="IPR000711">
    <property type="entry name" value="ATPase_OSCP/dsu"/>
</dbReference>
<comment type="function">
    <text evidence="8">This protein is part of the stalk that links CF(0) to CF(1). It either transmits conformational changes from CF(0) to CF(1) or is implicated in proton conduction.</text>
</comment>
<evidence type="ECO:0000256" key="1">
    <source>
        <dbReference type="ARBA" id="ARBA00004370"/>
    </source>
</evidence>
<comment type="function">
    <text evidence="8">F(1)F(0) ATP synthase produces ATP from ADP in the presence of a proton or sodium gradient. F-type ATPases consist of two structural domains, F(1) containing the extramembraneous catalytic core and F(0) containing the membrane proton channel, linked together by a central stalk and a peripheral stalk. During catalysis, ATP synthesis in the catalytic domain of F(1) is coupled via a rotary mechanism of the central stalk subunits to proton translocation.</text>
</comment>
<dbReference type="AlphaFoldDB" id="A0A255H052"/>
<gene>
    <name evidence="8" type="primary">atpH</name>
    <name evidence="10" type="ORF">CGZ93_13180</name>
</gene>
<evidence type="ECO:0000313" key="11">
    <source>
        <dbReference type="Proteomes" id="UP000216311"/>
    </source>
</evidence>
<reference evidence="10 11" key="1">
    <citation type="submission" date="2017-07" db="EMBL/GenBank/DDBJ databases">
        <title>Draft whole genome sequences of clinical Proprionibacteriaceae strains.</title>
        <authorList>
            <person name="Bernier A.-M."/>
            <person name="Bernard K."/>
            <person name="Domingo M.-C."/>
        </authorList>
    </citation>
    <scope>NUCLEOTIDE SEQUENCE [LARGE SCALE GENOMIC DNA]</scope>
    <source>
        <strain evidence="10 11">NML 130396</strain>
    </source>
</reference>
<dbReference type="GO" id="GO:0045259">
    <property type="term" value="C:proton-transporting ATP synthase complex"/>
    <property type="evidence" value="ECO:0007669"/>
    <property type="project" value="UniProtKB-KW"/>
</dbReference>
<keyword evidence="11" id="KW-1185">Reference proteome</keyword>
<keyword evidence="2 8" id="KW-0813">Transport</keyword>
<dbReference type="EMBL" id="NMVQ01000034">
    <property type="protein sequence ID" value="OYO19324.1"/>
    <property type="molecule type" value="Genomic_DNA"/>
</dbReference>
<dbReference type="PRINTS" id="PR00125">
    <property type="entry name" value="ATPASEDELTA"/>
</dbReference>
<sequence length="268" mass="29095">MTRTVSSAEEARLGSVDRVLDNQEPNSTLAGELFAVVDAVEAQPSLRRGFTDPGMPSDQRKGLVWQLLNGKVSGAAVHVTEETAALRWGGGRSFTAALERQGVRAELRAAQAEGKLDEVEDELFRFSRTVSGEPALAEALGDRGVPLQKREQLVTQLLDGRAHEATVVLARRAVGARDRNFVNTVEGYLSLASALRNRGIATVRVARELTSEQYERLRVALSRQVGREVDLHVVVDPEVIGGVRVELGDEVIEGTVAGRLAEARRRLG</sequence>
<evidence type="ECO:0000256" key="6">
    <source>
        <dbReference type="ARBA" id="ARBA00023196"/>
    </source>
</evidence>
<keyword evidence="3 8" id="KW-0375">Hydrogen ion transport</keyword>
<dbReference type="Proteomes" id="UP000216311">
    <property type="component" value="Unassembled WGS sequence"/>
</dbReference>
<evidence type="ECO:0000256" key="2">
    <source>
        <dbReference type="ARBA" id="ARBA00022448"/>
    </source>
</evidence>
<dbReference type="NCBIfam" id="NF009967">
    <property type="entry name" value="PRK13430.1"/>
    <property type="match status" value="1"/>
</dbReference>
<evidence type="ECO:0000256" key="3">
    <source>
        <dbReference type="ARBA" id="ARBA00022781"/>
    </source>
</evidence>
<dbReference type="Pfam" id="PF00213">
    <property type="entry name" value="OSCP"/>
    <property type="match status" value="1"/>
</dbReference>
<evidence type="ECO:0000256" key="5">
    <source>
        <dbReference type="ARBA" id="ARBA00023136"/>
    </source>
</evidence>
<dbReference type="RefSeq" id="WP_094364621.1">
    <property type="nucleotide sequence ID" value="NZ_NMVQ01000034.1"/>
</dbReference>
<dbReference type="HAMAP" id="MF_01416">
    <property type="entry name" value="ATP_synth_delta_bact"/>
    <property type="match status" value="1"/>
</dbReference>
<comment type="subcellular location">
    <subcellularLocation>
        <location evidence="8">Cell membrane</location>
        <topology evidence="8">Peripheral membrane protein</topology>
    </subcellularLocation>
    <subcellularLocation>
        <location evidence="1">Membrane</location>
    </subcellularLocation>
</comment>
<dbReference type="GO" id="GO:0046933">
    <property type="term" value="F:proton-transporting ATP synthase activity, rotational mechanism"/>
    <property type="evidence" value="ECO:0007669"/>
    <property type="project" value="UniProtKB-UniRule"/>
</dbReference>
<dbReference type="GO" id="GO:0005886">
    <property type="term" value="C:plasma membrane"/>
    <property type="evidence" value="ECO:0007669"/>
    <property type="project" value="UniProtKB-SubCell"/>
</dbReference>
<dbReference type="InterPro" id="IPR020781">
    <property type="entry name" value="ATPase_OSCP/d_CS"/>
</dbReference>
<dbReference type="OrthoDB" id="5242917at2"/>
<keyword evidence="8" id="KW-1003">Cell membrane</keyword>
<protein>
    <recommendedName>
        <fullName evidence="8">ATP synthase subunit delta</fullName>
    </recommendedName>
    <alternativeName>
        <fullName evidence="8">ATP synthase F(1) sector subunit delta</fullName>
    </alternativeName>
    <alternativeName>
        <fullName evidence="8">F-type ATPase subunit delta</fullName>
        <shortName evidence="8">F-ATPase subunit delta</shortName>
    </alternativeName>
</protein>
<evidence type="ECO:0000313" key="10">
    <source>
        <dbReference type="EMBL" id="OYO19324.1"/>
    </source>
</evidence>
<name>A0A255H052_9ACTN</name>
<evidence type="ECO:0000256" key="8">
    <source>
        <dbReference type="HAMAP-Rule" id="MF_01416"/>
    </source>
</evidence>
<organism evidence="10 11">
    <name type="scientific">Enemella dayhoffiae</name>
    <dbReference type="NCBI Taxonomy" id="2016507"/>
    <lineage>
        <taxon>Bacteria</taxon>
        <taxon>Bacillati</taxon>
        <taxon>Actinomycetota</taxon>
        <taxon>Actinomycetes</taxon>
        <taxon>Propionibacteriales</taxon>
        <taxon>Propionibacteriaceae</taxon>
        <taxon>Enemella</taxon>
    </lineage>
</organism>